<dbReference type="PANTHER" id="PTHR13056:SF0">
    <property type="entry name" value="VACUOLAR FUSION PROTEIN CCZ1 HOMOLOG-RELATED"/>
    <property type="match status" value="1"/>
</dbReference>
<reference evidence="5 6" key="2">
    <citation type="submission" date="2018-11" db="EMBL/GenBank/DDBJ databases">
        <authorList>
            <consortium name="Pathogen Informatics"/>
        </authorList>
    </citation>
    <scope>NUCLEOTIDE SEQUENCE [LARGE SCALE GENOMIC DNA]</scope>
</reference>
<feature type="domain" description="CCZ1/INTU/HSP4 first Longin" evidence="2">
    <location>
        <begin position="32"/>
        <end position="156"/>
    </location>
</feature>
<comment type="similarity">
    <text evidence="1">Belongs to the CCZ1 family.</text>
</comment>
<dbReference type="InterPro" id="IPR043989">
    <property type="entry name" value="CCZ1/INTU/HSP4_longin_3"/>
</dbReference>
<proteinExistence type="inferred from homology"/>
<keyword evidence="6" id="KW-1185">Reference proteome</keyword>
<protein>
    <submittedName>
        <fullName evidence="7">Vacuolar fusion protein CCZ1-like protein</fullName>
    </submittedName>
</protein>
<organism evidence="6 7">
    <name type="scientific">Toxocara canis</name>
    <name type="common">Canine roundworm</name>
    <dbReference type="NCBI Taxonomy" id="6265"/>
    <lineage>
        <taxon>Eukaryota</taxon>
        <taxon>Metazoa</taxon>
        <taxon>Ecdysozoa</taxon>
        <taxon>Nematoda</taxon>
        <taxon>Chromadorea</taxon>
        <taxon>Rhabditida</taxon>
        <taxon>Spirurina</taxon>
        <taxon>Ascaridomorpha</taxon>
        <taxon>Ascaridoidea</taxon>
        <taxon>Toxocaridae</taxon>
        <taxon>Toxocara</taxon>
    </lineage>
</organism>
<dbReference type="GO" id="GO:0016192">
    <property type="term" value="P:vesicle-mediated transport"/>
    <property type="evidence" value="ECO:0007669"/>
    <property type="project" value="InterPro"/>
</dbReference>
<dbReference type="Pfam" id="PF19032">
    <property type="entry name" value="Intu_longin_2"/>
    <property type="match status" value="1"/>
</dbReference>
<dbReference type="Proteomes" id="UP000050794">
    <property type="component" value="Unassembled WGS sequence"/>
</dbReference>
<dbReference type="Pfam" id="PF19031">
    <property type="entry name" value="Intu_longin_1"/>
    <property type="match status" value="1"/>
</dbReference>
<evidence type="ECO:0000259" key="2">
    <source>
        <dbReference type="Pfam" id="PF19031"/>
    </source>
</evidence>
<dbReference type="PANTHER" id="PTHR13056">
    <property type="entry name" value="VACUOLAR FUSION PROTEIN CCZ1 HOMOLOG-RELATED"/>
    <property type="match status" value="1"/>
</dbReference>
<evidence type="ECO:0000256" key="1">
    <source>
        <dbReference type="ARBA" id="ARBA00005352"/>
    </source>
</evidence>
<name>A0A183UQT7_TOXCA</name>
<dbReference type="InterPro" id="IPR043988">
    <property type="entry name" value="CCZ1/INTU_longin_2"/>
</dbReference>
<dbReference type="AlphaFoldDB" id="A0A183UQT7"/>
<gene>
    <name evidence="5" type="ORF">TCNE_LOCUS10857</name>
</gene>
<sequence>MSGSAIAASIVANSPTILNGVKGIQCRMTDVMDFFFIAHPESGRKEGEEGERIMYFQSPKPESFEKQTQITGFAEAVVNFTNNFTGDDVERDIEFPYRYVSTMKQLHVYILVESSRFIVGTALNKTLCSNEEYTLHAPTIRSIVITAYKMFRLFFGSFSKLLIADRARLKDRLEYFFSRYLSLLRLNRLPLVDLFCGVDFLPLDSVTYLRVENLLGQLRESFPQISKAMFLYQGRLLSYSVPKQDLAVLFQYLTQNLLNMSMRAELQPDYHAGRPDSISHHHGRFLTGTTDVSAEAMIANAKDTKLPVVYLSADGTTNKLIPYELIVYRALNATLCMFVRKEVDANFLRDLDAMLGPELSSLASVIADAYGIQSKTLSADNDFHFVYFNPSSLSLKTSLLVPTGETIKTTSLPPIPQNICMIACETMDQYLNGEDFGEVSIRSDSDWWIVGKKTNGRILLLMLHNTSLTTLADVQQHVNNIIKQHFNCIFVI</sequence>
<dbReference type="InterPro" id="IPR043987">
    <property type="entry name" value="CCZ1/INTU/HSP4_longin_1"/>
</dbReference>
<feature type="domain" description="CCZ1/INTU/HPS4 third Longin" evidence="4">
    <location>
        <begin position="381"/>
        <end position="480"/>
    </location>
</feature>
<evidence type="ECO:0000313" key="7">
    <source>
        <dbReference type="WBParaSite" id="TCNE_0001085701-mRNA-1"/>
    </source>
</evidence>
<evidence type="ECO:0000313" key="6">
    <source>
        <dbReference type="Proteomes" id="UP000050794"/>
    </source>
</evidence>
<accession>A0A183UQT7</accession>
<dbReference type="InterPro" id="IPR013176">
    <property type="entry name" value="Ccz1"/>
</dbReference>
<dbReference type="Pfam" id="PF19033">
    <property type="entry name" value="Intu_longin_3"/>
    <property type="match status" value="1"/>
</dbReference>
<evidence type="ECO:0000259" key="3">
    <source>
        <dbReference type="Pfam" id="PF19032"/>
    </source>
</evidence>
<feature type="domain" description="CCZ1/INTU second Longin" evidence="3">
    <location>
        <begin position="225"/>
        <end position="356"/>
    </location>
</feature>
<dbReference type="GO" id="GO:0035658">
    <property type="term" value="C:Mon1-Ccz1 complex"/>
    <property type="evidence" value="ECO:0007669"/>
    <property type="project" value="InterPro"/>
</dbReference>
<reference evidence="7" key="1">
    <citation type="submission" date="2016-06" db="UniProtKB">
        <authorList>
            <consortium name="WormBaseParasite"/>
        </authorList>
    </citation>
    <scope>IDENTIFICATION</scope>
</reference>
<dbReference type="EMBL" id="UYWY01020642">
    <property type="protein sequence ID" value="VDM42178.1"/>
    <property type="molecule type" value="Genomic_DNA"/>
</dbReference>
<evidence type="ECO:0000259" key="4">
    <source>
        <dbReference type="Pfam" id="PF19033"/>
    </source>
</evidence>
<evidence type="ECO:0000313" key="5">
    <source>
        <dbReference type="EMBL" id="VDM42178.1"/>
    </source>
</evidence>
<dbReference type="WBParaSite" id="TCNE_0001085701-mRNA-1">
    <property type="protein sequence ID" value="TCNE_0001085701-mRNA-1"/>
    <property type="gene ID" value="TCNE_0001085701"/>
</dbReference>